<feature type="transmembrane region" description="Helical" evidence="1">
    <location>
        <begin position="163"/>
        <end position="182"/>
    </location>
</feature>
<dbReference type="Proteomes" id="UP000625780">
    <property type="component" value="Unassembled WGS sequence"/>
</dbReference>
<name>A0ABQ1QW98_9FLAO</name>
<accession>A0ABQ1QW98</accession>
<dbReference type="Pfam" id="PF12412">
    <property type="entry name" value="DUF3667"/>
    <property type="match status" value="1"/>
</dbReference>
<reference evidence="3" key="1">
    <citation type="journal article" date="2019" name="Int. J. Syst. Evol. Microbiol.">
        <title>The Global Catalogue of Microorganisms (GCM) 10K type strain sequencing project: providing services to taxonomists for standard genome sequencing and annotation.</title>
        <authorList>
            <consortium name="The Broad Institute Genomics Platform"/>
            <consortium name="The Broad Institute Genome Sequencing Center for Infectious Disease"/>
            <person name="Wu L."/>
            <person name="Ma J."/>
        </authorList>
    </citation>
    <scope>NUCLEOTIDE SEQUENCE [LARGE SCALE GENOMIC DNA]</scope>
    <source>
        <strain evidence="3">CGMCC 1.12606</strain>
    </source>
</reference>
<proteinExistence type="predicted"/>
<dbReference type="InterPro" id="IPR022134">
    <property type="entry name" value="DUF3667"/>
</dbReference>
<feature type="transmembrane region" description="Helical" evidence="1">
    <location>
        <begin position="127"/>
        <end position="151"/>
    </location>
</feature>
<evidence type="ECO:0000313" key="3">
    <source>
        <dbReference type="Proteomes" id="UP000625780"/>
    </source>
</evidence>
<keyword evidence="1" id="KW-1133">Transmembrane helix</keyword>
<feature type="transmembrane region" description="Helical" evidence="1">
    <location>
        <begin position="78"/>
        <end position="99"/>
    </location>
</feature>
<evidence type="ECO:0008006" key="4">
    <source>
        <dbReference type="Google" id="ProtNLM"/>
    </source>
</evidence>
<dbReference type="RefSeq" id="WP_188369812.1">
    <property type="nucleotide sequence ID" value="NZ_BMFH01000001.1"/>
</dbReference>
<feature type="transmembrane region" description="Helical" evidence="1">
    <location>
        <begin position="221"/>
        <end position="243"/>
    </location>
</feature>
<dbReference type="EMBL" id="BMFH01000001">
    <property type="protein sequence ID" value="GGD47105.1"/>
    <property type="molecule type" value="Genomic_DNA"/>
</dbReference>
<comment type="caution">
    <text evidence="2">The sequence shown here is derived from an EMBL/GenBank/DDBJ whole genome shotgun (WGS) entry which is preliminary data.</text>
</comment>
<keyword evidence="1" id="KW-0472">Membrane</keyword>
<sequence>MAEEARSCKNCGTVSEGWYCTQCGQRLSVHKVTFRETLEDLADAFFSVNAPLFRTVRDMILRPGNLLRNYLDGKRRRYYRPVAFFLLMTFLYIVIRSLIGFDPFRDSTVVVEGDQVTASLLTEARNFMLININNFLFVFVMTLALFMKLFFFKRYSLAEYIAVSFYLLGIYTILVTGNMFMVQYVGDYLQPLGITIMWLYFIFAMVTFLQRPAFWVGLKSIFVFLLAFITYGMTSFGLSYLIVLSRQG</sequence>
<keyword evidence="3" id="KW-1185">Reference proteome</keyword>
<evidence type="ECO:0000313" key="2">
    <source>
        <dbReference type="EMBL" id="GGD47105.1"/>
    </source>
</evidence>
<organism evidence="2 3">
    <name type="scientific">Muriicola marianensis</name>
    <dbReference type="NCBI Taxonomy" id="1324801"/>
    <lineage>
        <taxon>Bacteria</taxon>
        <taxon>Pseudomonadati</taxon>
        <taxon>Bacteroidota</taxon>
        <taxon>Flavobacteriia</taxon>
        <taxon>Flavobacteriales</taxon>
        <taxon>Flavobacteriaceae</taxon>
        <taxon>Muriicola</taxon>
    </lineage>
</organism>
<evidence type="ECO:0000256" key="1">
    <source>
        <dbReference type="SAM" id="Phobius"/>
    </source>
</evidence>
<protein>
    <recommendedName>
        <fullName evidence="4">DUF3667 domain-containing protein</fullName>
    </recommendedName>
</protein>
<gene>
    <name evidence="2" type="ORF">GCM10011361_12400</name>
</gene>
<feature type="transmembrane region" description="Helical" evidence="1">
    <location>
        <begin position="188"/>
        <end position="209"/>
    </location>
</feature>
<keyword evidence="1" id="KW-0812">Transmembrane</keyword>